<reference evidence="6" key="1">
    <citation type="submission" date="2022-01" db="EMBL/GenBank/DDBJ databases">
        <authorList>
            <person name="King R."/>
        </authorList>
    </citation>
    <scope>NUCLEOTIDE SEQUENCE</scope>
</reference>
<proteinExistence type="inferred from homology"/>
<accession>A0A9N9SD24</accession>
<dbReference type="Gene3D" id="3.10.200.10">
    <property type="entry name" value="Alpha carbonic anhydrase"/>
    <property type="match status" value="1"/>
</dbReference>
<dbReference type="InterPro" id="IPR023561">
    <property type="entry name" value="Carbonic_anhydrase_a-class"/>
</dbReference>
<protein>
    <recommendedName>
        <fullName evidence="4">Carbonic anhydrase</fullName>
        <ecNumber evidence="4">4.2.1.1</ecNumber>
    </recommendedName>
</protein>
<feature type="chain" id="PRO_5040528064" description="Carbonic anhydrase" evidence="4">
    <location>
        <begin position="19"/>
        <end position="302"/>
    </location>
</feature>
<dbReference type="GO" id="GO:0005737">
    <property type="term" value="C:cytoplasm"/>
    <property type="evidence" value="ECO:0007669"/>
    <property type="project" value="TreeGrafter"/>
</dbReference>
<dbReference type="PANTHER" id="PTHR18952">
    <property type="entry name" value="CARBONIC ANHYDRASE"/>
    <property type="match status" value="1"/>
</dbReference>
<dbReference type="OrthoDB" id="429145at2759"/>
<dbReference type="EC" id="4.2.1.1" evidence="4"/>
<feature type="domain" description="Alpha-carbonic anhydrase" evidence="5">
    <location>
        <begin position="19"/>
        <end position="263"/>
    </location>
</feature>
<evidence type="ECO:0000256" key="1">
    <source>
        <dbReference type="ARBA" id="ARBA00010718"/>
    </source>
</evidence>
<dbReference type="PROSITE" id="PS51144">
    <property type="entry name" value="ALPHA_CA_2"/>
    <property type="match status" value="1"/>
</dbReference>
<evidence type="ECO:0000256" key="4">
    <source>
        <dbReference type="RuleBase" id="RU367011"/>
    </source>
</evidence>
<dbReference type="AlphaFoldDB" id="A0A9N9SD24"/>
<dbReference type="EMBL" id="OU896723">
    <property type="protein sequence ID" value="CAG9818339.1"/>
    <property type="molecule type" value="Genomic_DNA"/>
</dbReference>
<keyword evidence="7" id="KW-1185">Reference proteome</keyword>
<comment type="catalytic activity">
    <reaction evidence="4">
        <text>hydrogencarbonate + H(+) = CO2 + H2O</text>
        <dbReference type="Rhea" id="RHEA:10748"/>
        <dbReference type="ChEBI" id="CHEBI:15377"/>
        <dbReference type="ChEBI" id="CHEBI:15378"/>
        <dbReference type="ChEBI" id="CHEBI:16526"/>
        <dbReference type="ChEBI" id="CHEBI:17544"/>
        <dbReference type="EC" id="4.2.1.1"/>
    </reaction>
</comment>
<feature type="signal peptide" evidence="4">
    <location>
        <begin position="1"/>
        <end position="18"/>
    </location>
</feature>
<evidence type="ECO:0000256" key="3">
    <source>
        <dbReference type="ARBA" id="ARBA00022833"/>
    </source>
</evidence>
<keyword evidence="4" id="KW-0456">Lyase</keyword>
<comment type="function">
    <text evidence="4">Reversible hydration of carbon dioxide.</text>
</comment>
<evidence type="ECO:0000313" key="6">
    <source>
        <dbReference type="EMBL" id="CAG9818339.1"/>
    </source>
</evidence>
<comment type="cofactor">
    <cofactor evidence="4">
        <name>Zn(2+)</name>
        <dbReference type="ChEBI" id="CHEBI:29105"/>
    </cofactor>
</comment>
<dbReference type="CDD" id="cd00326">
    <property type="entry name" value="alpha_CA"/>
    <property type="match status" value="1"/>
</dbReference>
<gene>
    <name evidence="6" type="ORF">PHAECO_LOCUS5873</name>
</gene>
<dbReference type="InterPro" id="IPR001148">
    <property type="entry name" value="CA_dom"/>
</dbReference>
<dbReference type="GO" id="GO:0004089">
    <property type="term" value="F:carbonate dehydratase activity"/>
    <property type="evidence" value="ECO:0007669"/>
    <property type="project" value="UniProtKB-UniRule"/>
</dbReference>
<dbReference type="Proteomes" id="UP001153737">
    <property type="component" value="Chromosome 17"/>
</dbReference>
<dbReference type="InterPro" id="IPR018338">
    <property type="entry name" value="Carbonic_anhydrase_a-class_CS"/>
</dbReference>
<organism evidence="6 7">
    <name type="scientific">Phaedon cochleariae</name>
    <name type="common">Mustard beetle</name>
    <dbReference type="NCBI Taxonomy" id="80249"/>
    <lineage>
        <taxon>Eukaryota</taxon>
        <taxon>Metazoa</taxon>
        <taxon>Ecdysozoa</taxon>
        <taxon>Arthropoda</taxon>
        <taxon>Hexapoda</taxon>
        <taxon>Insecta</taxon>
        <taxon>Pterygota</taxon>
        <taxon>Neoptera</taxon>
        <taxon>Endopterygota</taxon>
        <taxon>Coleoptera</taxon>
        <taxon>Polyphaga</taxon>
        <taxon>Cucujiformia</taxon>
        <taxon>Chrysomeloidea</taxon>
        <taxon>Chrysomelidae</taxon>
        <taxon>Chrysomelinae</taxon>
        <taxon>Chrysomelini</taxon>
        <taxon>Phaedon</taxon>
    </lineage>
</organism>
<evidence type="ECO:0000256" key="2">
    <source>
        <dbReference type="ARBA" id="ARBA00022723"/>
    </source>
</evidence>
<sequence length="302" mass="34424">MITRCTVIVLIATGYVSCNGWKYQDEENWSPLCKEGLHQSPIALDSESAKTKDYGSFNMTNYGRRFTVSIQNNGHSAEIRPDFDGKVPEINGGGLDQTYALDHLHFHWQSEHTIDGFRYPLELHIVHYAKKYSDFKSAKNYPGGVAVVAVLFDLSLDDDMDFQPLVDIIEIVKDQLNAPKAMGNFVIRDFVPRDRAGYFRYQGSLTTPDCNEGVVWTIFTSTIPISKKQVHIFELLRTEDNSMLYRNFRSLQPLNDREVFIRKNPGHRITAGANINKISLCSSVVYLLPSLLFFFRGYINSC</sequence>
<dbReference type="SMART" id="SM01057">
    <property type="entry name" value="Carb_anhydrase"/>
    <property type="match status" value="1"/>
</dbReference>
<name>A0A9N9SD24_PHACE</name>
<dbReference type="PROSITE" id="PS00162">
    <property type="entry name" value="ALPHA_CA_1"/>
    <property type="match status" value="1"/>
</dbReference>
<dbReference type="SUPFAM" id="SSF51069">
    <property type="entry name" value="Carbonic anhydrase"/>
    <property type="match status" value="1"/>
</dbReference>
<dbReference type="Pfam" id="PF00194">
    <property type="entry name" value="Carb_anhydrase"/>
    <property type="match status" value="1"/>
</dbReference>
<reference evidence="6" key="2">
    <citation type="submission" date="2022-10" db="EMBL/GenBank/DDBJ databases">
        <authorList>
            <consortium name="ENA_rothamsted_submissions"/>
            <consortium name="culmorum"/>
            <person name="King R."/>
        </authorList>
    </citation>
    <scope>NUCLEOTIDE SEQUENCE</scope>
</reference>
<keyword evidence="3 4" id="KW-0862">Zinc</keyword>
<dbReference type="PANTHER" id="PTHR18952:SF270">
    <property type="entry name" value="CARBONIC ANHYDRASE"/>
    <property type="match status" value="1"/>
</dbReference>
<evidence type="ECO:0000259" key="5">
    <source>
        <dbReference type="PROSITE" id="PS51144"/>
    </source>
</evidence>
<dbReference type="GO" id="GO:0008270">
    <property type="term" value="F:zinc ion binding"/>
    <property type="evidence" value="ECO:0007669"/>
    <property type="project" value="UniProtKB-UniRule"/>
</dbReference>
<keyword evidence="4" id="KW-0732">Signal</keyword>
<comment type="similarity">
    <text evidence="1 4">Belongs to the alpha-carbonic anhydrase family.</text>
</comment>
<keyword evidence="2 4" id="KW-0479">Metal-binding</keyword>
<evidence type="ECO:0000313" key="7">
    <source>
        <dbReference type="Proteomes" id="UP001153737"/>
    </source>
</evidence>
<dbReference type="InterPro" id="IPR036398">
    <property type="entry name" value="CA_dom_sf"/>
</dbReference>